<dbReference type="Gene3D" id="2.60.120.430">
    <property type="entry name" value="Galactose-binding lectin"/>
    <property type="match status" value="1"/>
</dbReference>
<evidence type="ECO:0000256" key="1">
    <source>
        <dbReference type="SAM" id="Phobius"/>
    </source>
</evidence>
<protein>
    <submittedName>
        <fullName evidence="2">Uncharacterized protein</fullName>
    </submittedName>
</protein>
<accession>A0A5J4R8K1</accession>
<feature type="transmembrane region" description="Helical" evidence="1">
    <location>
        <begin position="43"/>
        <end position="65"/>
    </location>
</feature>
<evidence type="ECO:0000313" key="2">
    <source>
        <dbReference type="EMBL" id="KAA6329955.1"/>
    </source>
</evidence>
<reference evidence="2" key="1">
    <citation type="submission" date="2019-03" db="EMBL/GenBank/DDBJ databases">
        <title>Single cell metagenomics reveals metabolic interactions within the superorganism composed of flagellate Streblomastix strix and complex community of Bacteroidetes bacteria on its surface.</title>
        <authorList>
            <person name="Treitli S.C."/>
            <person name="Kolisko M."/>
            <person name="Husnik F."/>
            <person name="Keeling P."/>
            <person name="Hampl V."/>
        </authorList>
    </citation>
    <scope>NUCLEOTIDE SEQUENCE</scope>
    <source>
        <strain evidence="2">STM</strain>
    </source>
</reference>
<feature type="transmembrane region" description="Helical" evidence="1">
    <location>
        <begin position="307"/>
        <end position="323"/>
    </location>
</feature>
<gene>
    <name evidence="2" type="ORF">EZS27_021280</name>
</gene>
<name>A0A5J4R8K1_9ZZZZ</name>
<keyword evidence="1" id="KW-0812">Transmembrane</keyword>
<comment type="caution">
    <text evidence="2">The sequence shown here is derived from an EMBL/GenBank/DDBJ whole genome shotgun (WGS) entry which is preliminary data.</text>
</comment>
<proteinExistence type="predicted"/>
<keyword evidence="1" id="KW-1133">Transmembrane helix</keyword>
<feature type="transmembrane region" description="Helical" evidence="1">
    <location>
        <begin position="284"/>
        <end position="301"/>
    </location>
</feature>
<dbReference type="EMBL" id="SNRY01001571">
    <property type="protein sequence ID" value="KAA6329955.1"/>
    <property type="molecule type" value="Genomic_DNA"/>
</dbReference>
<organism evidence="2">
    <name type="scientific">termite gut metagenome</name>
    <dbReference type="NCBI Taxonomy" id="433724"/>
    <lineage>
        <taxon>unclassified sequences</taxon>
        <taxon>metagenomes</taxon>
        <taxon>organismal metagenomes</taxon>
    </lineage>
</organism>
<dbReference type="AlphaFoldDB" id="A0A5J4R8K1"/>
<sequence>MKSINNIIKDAVLKETNVSIKIDDSNLLSVLIEPNNTNKLSHFLLLLVTLVICIVFIFSSFVFFINDVLFYKETPKINSVGAIILERSCSRQSVLFLYNSADLWANTGIQLQKGDKIKISVSGGFHSDIQGLINSVQFNDRLKYKWFSFYTTKKDTANRKDYLYNKPDAFFGSILYQIAGEMGSEMKNKENIAQIKCNKAIKIPNNGTLYLSVNDIFWTEEDFENSKGSEYYYLKNNRNACYNDNLGEVLVAIAIEKKLELYHWRSSWYRYTENMMYDLWDSNNIFIAVLLTPICFVWSILVLLWKVWYLSITVVILLLFSIYKESIMKLIKKKKD</sequence>
<keyword evidence="1" id="KW-0472">Membrane</keyword>